<dbReference type="RefSeq" id="WP_315945465.1">
    <property type="nucleotide sequence ID" value="NZ_JAWCUA010000001.1"/>
</dbReference>
<dbReference type="InterPro" id="IPR001296">
    <property type="entry name" value="Glyco_trans_1"/>
</dbReference>
<dbReference type="PANTHER" id="PTHR45947:SF3">
    <property type="entry name" value="SULFOQUINOVOSYL TRANSFERASE SQD2"/>
    <property type="match status" value="1"/>
</dbReference>
<dbReference type="Pfam" id="PF00534">
    <property type="entry name" value="Glycos_transf_1"/>
    <property type="match status" value="1"/>
</dbReference>
<dbReference type="SUPFAM" id="SSF89550">
    <property type="entry name" value="PHP domain-like"/>
    <property type="match status" value="1"/>
</dbReference>
<protein>
    <submittedName>
        <fullName evidence="3">Glycosyltransferase</fullName>
        <ecNumber evidence="3">2.4.-.-</ecNumber>
    </submittedName>
</protein>
<comment type="caution">
    <text evidence="3">The sequence shown here is derived from an EMBL/GenBank/DDBJ whole genome shotgun (WGS) entry which is preliminary data.</text>
</comment>
<dbReference type="PANTHER" id="PTHR45947">
    <property type="entry name" value="SULFOQUINOVOSYL TRANSFERASE SQD2"/>
    <property type="match status" value="1"/>
</dbReference>
<organism evidence="3 4">
    <name type="scientific">Psychrosphaera aquimarina</name>
    <dbReference type="NCBI Taxonomy" id="2044854"/>
    <lineage>
        <taxon>Bacteria</taxon>
        <taxon>Pseudomonadati</taxon>
        <taxon>Pseudomonadota</taxon>
        <taxon>Gammaproteobacteria</taxon>
        <taxon>Alteromonadales</taxon>
        <taxon>Pseudoalteromonadaceae</taxon>
        <taxon>Psychrosphaera</taxon>
    </lineage>
</organism>
<evidence type="ECO:0000256" key="1">
    <source>
        <dbReference type="SAM" id="MobiDB-lite"/>
    </source>
</evidence>
<gene>
    <name evidence="3" type="ORF">RT723_00440</name>
</gene>
<dbReference type="Gene3D" id="3.20.20.140">
    <property type="entry name" value="Metal-dependent hydrolases"/>
    <property type="match status" value="1"/>
</dbReference>
<feature type="domain" description="Glycosyl transferase family 1" evidence="2">
    <location>
        <begin position="731"/>
        <end position="880"/>
    </location>
</feature>
<keyword evidence="3" id="KW-0328">Glycosyltransferase</keyword>
<dbReference type="InterPro" id="IPR050194">
    <property type="entry name" value="Glycosyltransferase_grp1"/>
</dbReference>
<proteinExistence type="predicted"/>
<sequence>MNVLHADKSSYLGLTQSFSDPQMSEKGFRQSLQDEFGQFISEQEKRFPLTDCLKIDLHCHDHNSDIPDELWGRILRLPETWLKTKKLVKHLQANDCDVITVTNHNNARSCWALQEKNIDVLVAAEFTCYFPEYELYIHILTYGFDQEQEKVLNQKRQNVYEFVQYAAQQDIALIVPHPLYFYTKNDKIDVSLFEKMAVMFARFEVLNGQRDLWQSVLTLNWAQGLTPEKINEYAKKHNLNPADFNVDPSQQKIMTGGSDDHTGLFAGLCGSYLYIPDLEQRLKTQKPSELALEAIKKGNIRPFGTVGENEKLSITLLDYFAQVATKIKDPGLLRILLHRGGTWDKIGCFVLSNALLEMQKNKKTMKFFECVHDALQGKKPNLLVKWKISKDYRFCIEYLERIAESRNQSNEVFVETVTESINELFTFLNQLIKKRVSHALEKNNGFIPSDLTTEELTRKFEMPSQLTALFFGDGKKQDNISNIQVGQILDNLSFPVLISSILAGATLASTRVLYQNRDLLNEFAHYVGKNAHQKRALYLTDTLRDKNGVSNSLSGKLAEVQRSNLPVDFLICHNDVQPESHLHVVRPVATFDIPKYGEQEIRIPDLMEITRIFYKGGYDRIICSTEGPMAVVSLFIKQMFNVPSYFFMHTDWIDFIKSTTNLNQYERDRIRRLIRALYEQYNGIFVLNNDHKDWLTCFEMQLNPQQVKLTAHHAQKRDHSILPITKSSIVKGATESTPILLVACRVSKEKGLFDLPSILTAAKQQLPDLKIVVAGTGPATEELKQALPDATFVGWQNKTQLAQLYLSLDLFIFPSKFDTFGNVILESFTHGMPVLAYNCKGPKDIIEDGINGFLVDNKEQMTNKVLEYFTNPTLQDEMKVQALIRAKQYQAEPIMAEFLTNMGLDLPAGYNQSPLYADTSQKGMSESTLDLKANPTSPLSPINKAATSLTV</sequence>
<dbReference type="Proteomes" id="UP001257914">
    <property type="component" value="Unassembled WGS sequence"/>
</dbReference>
<reference evidence="3 4" key="1">
    <citation type="submission" date="2023-10" db="EMBL/GenBank/DDBJ databases">
        <title>Psychrosphaera aquimaarina strain SW33 isolated from seawater.</title>
        <authorList>
            <person name="Bayburt H."/>
            <person name="Kim J.M."/>
            <person name="Choi B.J."/>
            <person name="Jeon C.O."/>
        </authorList>
    </citation>
    <scope>NUCLEOTIDE SEQUENCE [LARGE SCALE GENOMIC DNA]</scope>
    <source>
        <strain evidence="3 4">KCTC 52743</strain>
    </source>
</reference>
<keyword evidence="3" id="KW-0808">Transferase</keyword>
<feature type="region of interest" description="Disordered" evidence="1">
    <location>
        <begin position="926"/>
        <end position="951"/>
    </location>
</feature>
<dbReference type="InterPro" id="IPR016195">
    <property type="entry name" value="Pol/histidinol_Pase-like"/>
</dbReference>
<evidence type="ECO:0000313" key="4">
    <source>
        <dbReference type="Proteomes" id="UP001257914"/>
    </source>
</evidence>
<dbReference type="EMBL" id="JAWCUA010000001">
    <property type="protein sequence ID" value="MDU0111508.1"/>
    <property type="molecule type" value="Genomic_DNA"/>
</dbReference>
<dbReference type="GO" id="GO:0016757">
    <property type="term" value="F:glycosyltransferase activity"/>
    <property type="evidence" value="ECO:0007669"/>
    <property type="project" value="UniProtKB-KW"/>
</dbReference>
<evidence type="ECO:0000313" key="3">
    <source>
        <dbReference type="EMBL" id="MDU0111508.1"/>
    </source>
</evidence>
<name>A0ABU3QVQ8_9GAMM</name>
<dbReference type="Gene3D" id="3.40.50.2000">
    <property type="entry name" value="Glycogen Phosphorylase B"/>
    <property type="match status" value="2"/>
</dbReference>
<accession>A0ABU3QVQ8</accession>
<dbReference type="SUPFAM" id="SSF53756">
    <property type="entry name" value="UDP-Glycosyltransferase/glycogen phosphorylase"/>
    <property type="match status" value="1"/>
</dbReference>
<evidence type="ECO:0000259" key="2">
    <source>
        <dbReference type="Pfam" id="PF00534"/>
    </source>
</evidence>
<keyword evidence="4" id="KW-1185">Reference proteome</keyword>
<dbReference type="EC" id="2.4.-.-" evidence="3"/>